<reference evidence="1 2" key="1">
    <citation type="journal article" date="2016" name="Nat. Commun.">
        <title>Thousands of microbial genomes shed light on interconnected biogeochemical processes in an aquifer system.</title>
        <authorList>
            <person name="Anantharaman K."/>
            <person name="Brown C.T."/>
            <person name="Hug L.A."/>
            <person name="Sharon I."/>
            <person name="Castelle C.J."/>
            <person name="Probst A.J."/>
            <person name="Thomas B.C."/>
            <person name="Singh A."/>
            <person name="Wilkins M.J."/>
            <person name="Karaoz U."/>
            <person name="Brodie E.L."/>
            <person name="Williams K.H."/>
            <person name="Hubbard S.S."/>
            <person name="Banfield J.F."/>
        </authorList>
    </citation>
    <scope>NUCLEOTIDE SEQUENCE [LARGE SCALE GENOMIC DNA]</scope>
</reference>
<dbReference type="Proteomes" id="UP000178419">
    <property type="component" value="Unassembled WGS sequence"/>
</dbReference>
<dbReference type="SUPFAM" id="SSF81301">
    <property type="entry name" value="Nucleotidyltransferase"/>
    <property type="match status" value="1"/>
</dbReference>
<dbReference type="Gene3D" id="3.30.460.10">
    <property type="entry name" value="Beta Polymerase, domain 2"/>
    <property type="match status" value="1"/>
</dbReference>
<dbReference type="PANTHER" id="PTHR34822:SF1">
    <property type="entry name" value="GRPB FAMILY PROTEIN"/>
    <property type="match status" value="1"/>
</dbReference>
<dbReference type="AlphaFoldDB" id="A0A1F7Y1B0"/>
<sequence length="170" mass="19648">MVKYVFKPYEAVYKELFLKEKGRLGKVLGEKIQIEHVGSTAVPGLGGKGIIDIAIGANKEKFNYISGILEESGYEFRPNAGTEKRLFFQTKRKDRSGKERTYHIHLADIKGEEWKKMIAFRDYLRVHPKNVNEYANAKRKAAKESNQDKETYMRIKEPVIARILDRALKI</sequence>
<dbReference type="InterPro" id="IPR007344">
    <property type="entry name" value="GrpB/CoaE"/>
</dbReference>
<dbReference type="InterPro" id="IPR043519">
    <property type="entry name" value="NT_sf"/>
</dbReference>
<accession>A0A1F7Y1B0</accession>
<organism evidence="1 2">
    <name type="scientific">Candidatus Woesebacteria bacterium RIFCSPHIGHO2_01_FULL_38_9</name>
    <dbReference type="NCBI Taxonomy" id="1802492"/>
    <lineage>
        <taxon>Bacteria</taxon>
        <taxon>Candidatus Woeseibacteriota</taxon>
    </lineage>
</organism>
<name>A0A1F7Y1B0_9BACT</name>
<gene>
    <name evidence="1" type="ORF">A2714_03545</name>
</gene>
<protein>
    <recommendedName>
        <fullName evidence="3">GrpB family protein</fullName>
    </recommendedName>
</protein>
<proteinExistence type="predicted"/>
<evidence type="ECO:0000313" key="2">
    <source>
        <dbReference type="Proteomes" id="UP000178419"/>
    </source>
</evidence>
<evidence type="ECO:0000313" key="1">
    <source>
        <dbReference type="EMBL" id="OGM20729.1"/>
    </source>
</evidence>
<dbReference type="EMBL" id="MGGE01000035">
    <property type="protein sequence ID" value="OGM20729.1"/>
    <property type="molecule type" value="Genomic_DNA"/>
</dbReference>
<comment type="caution">
    <text evidence="1">The sequence shown here is derived from an EMBL/GenBank/DDBJ whole genome shotgun (WGS) entry which is preliminary data.</text>
</comment>
<dbReference type="PANTHER" id="PTHR34822">
    <property type="entry name" value="GRPB DOMAIN PROTEIN (AFU_ORTHOLOGUE AFUA_1G01530)"/>
    <property type="match status" value="1"/>
</dbReference>
<dbReference type="Pfam" id="PF04229">
    <property type="entry name" value="GrpB"/>
    <property type="match status" value="1"/>
</dbReference>
<evidence type="ECO:0008006" key="3">
    <source>
        <dbReference type="Google" id="ProtNLM"/>
    </source>
</evidence>